<feature type="transmembrane region" description="Helical" evidence="1">
    <location>
        <begin position="78"/>
        <end position="99"/>
    </location>
</feature>
<organism evidence="2 3">
    <name type="scientific">Actinokineospora diospyrosa</name>
    <dbReference type="NCBI Taxonomy" id="103728"/>
    <lineage>
        <taxon>Bacteria</taxon>
        <taxon>Bacillati</taxon>
        <taxon>Actinomycetota</taxon>
        <taxon>Actinomycetes</taxon>
        <taxon>Pseudonocardiales</taxon>
        <taxon>Pseudonocardiaceae</taxon>
        <taxon>Actinokineospora</taxon>
    </lineage>
</organism>
<protein>
    <submittedName>
        <fullName evidence="2">Uncharacterized protein</fullName>
    </submittedName>
</protein>
<keyword evidence="1" id="KW-1133">Transmembrane helix</keyword>
<gene>
    <name evidence="2" type="ORF">LV75_004008</name>
</gene>
<comment type="caution">
    <text evidence="2">The sequence shown here is derived from an EMBL/GenBank/DDBJ whole genome shotgun (WGS) entry which is preliminary data.</text>
</comment>
<keyword evidence="1" id="KW-0812">Transmembrane</keyword>
<evidence type="ECO:0000256" key="1">
    <source>
        <dbReference type="SAM" id="Phobius"/>
    </source>
</evidence>
<dbReference type="RefSeq" id="WP_253888438.1">
    <property type="nucleotide sequence ID" value="NZ_BAAAVB010000005.1"/>
</dbReference>
<reference evidence="2 3" key="1">
    <citation type="submission" date="2022-06" db="EMBL/GenBank/DDBJ databases">
        <title>Genomic Encyclopedia of Archaeal and Bacterial Type Strains, Phase II (KMG-II): from individual species to whole genera.</title>
        <authorList>
            <person name="Goeker M."/>
        </authorList>
    </citation>
    <scope>NUCLEOTIDE SEQUENCE [LARGE SCALE GENOMIC DNA]</scope>
    <source>
        <strain evidence="2 3">DSM 44255</strain>
    </source>
</reference>
<feature type="transmembrane region" description="Helical" evidence="1">
    <location>
        <begin position="48"/>
        <end position="66"/>
    </location>
</feature>
<keyword evidence="3" id="KW-1185">Reference proteome</keyword>
<dbReference type="Proteomes" id="UP001205185">
    <property type="component" value="Unassembled WGS sequence"/>
</dbReference>
<feature type="transmembrane region" description="Helical" evidence="1">
    <location>
        <begin position="16"/>
        <end position="41"/>
    </location>
</feature>
<name>A0ABT1IFS5_9PSEU</name>
<proteinExistence type="predicted"/>
<keyword evidence="1" id="KW-0472">Membrane</keyword>
<accession>A0ABT1IFS5</accession>
<dbReference type="EMBL" id="JAMTCO010000009">
    <property type="protein sequence ID" value="MCP2271494.1"/>
    <property type="molecule type" value="Genomic_DNA"/>
</dbReference>
<evidence type="ECO:0000313" key="2">
    <source>
        <dbReference type="EMBL" id="MCP2271494.1"/>
    </source>
</evidence>
<evidence type="ECO:0000313" key="3">
    <source>
        <dbReference type="Proteomes" id="UP001205185"/>
    </source>
</evidence>
<sequence length="102" mass="10972">MTTTTPRPHTPLSTHITAWTVPALILGGFAFLSGIPIAILLFRSRLRWWTGALGLAYAVAMALWLLGPSTEPSLSKYLSPLATISFAALAALVAIAHHIRRP</sequence>